<organism evidence="2 3">
    <name type="scientific">Hydra vulgaris</name>
    <name type="common">Hydra</name>
    <name type="synonym">Hydra attenuata</name>
    <dbReference type="NCBI Taxonomy" id="6087"/>
    <lineage>
        <taxon>Eukaryota</taxon>
        <taxon>Metazoa</taxon>
        <taxon>Cnidaria</taxon>
        <taxon>Hydrozoa</taxon>
        <taxon>Hydroidolina</taxon>
        <taxon>Anthoathecata</taxon>
        <taxon>Aplanulata</taxon>
        <taxon>Hydridae</taxon>
        <taxon>Hydra</taxon>
    </lineage>
</organism>
<accession>A0ABM4CXX2</accession>
<sequence>MDDEWKEQYVFVELVGLVDPEKIEKCTKENTAILGINGNRPIINLCGYAFSGSYQDSLGTMVLFEEHIDGAGNKALKYATHTTKILEASRVFLKPNVSSDSIENKNISQPNDL</sequence>
<gene>
    <name evidence="3" type="primary">LOC136087551</name>
</gene>
<dbReference type="Pfam" id="PF10419">
    <property type="entry name" value="TFIIIC_sub6"/>
    <property type="match status" value="1"/>
</dbReference>
<name>A0ABM4CXX2_HYDVU</name>
<dbReference type="Proteomes" id="UP001652625">
    <property type="component" value="Chromosome 11"/>
</dbReference>
<dbReference type="InterPro" id="IPR042771">
    <property type="entry name" value="GTF3C6-like"/>
</dbReference>
<evidence type="ECO:0000313" key="3">
    <source>
        <dbReference type="RefSeq" id="XP_065666708.1"/>
    </source>
</evidence>
<feature type="domain" description="Transcription factor TFIIIC triple barrel" evidence="1">
    <location>
        <begin position="4"/>
        <end position="94"/>
    </location>
</feature>
<dbReference type="GeneID" id="136087551"/>
<reference evidence="3" key="1">
    <citation type="submission" date="2025-08" db="UniProtKB">
        <authorList>
            <consortium name="RefSeq"/>
        </authorList>
    </citation>
    <scope>IDENTIFICATION</scope>
</reference>
<dbReference type="PANTHER" id="PTHR21860">
    <property type="entry name" value="TRANSCRIPTION INITIATION FACTOR IIIC TFIIIC , POLYPEPTIDE 6-RELATED"/>
    <property type="match status" value="1"/>
</dbReference>
<protein>
    <submittedName>
        <fullName evidence="3">General transcription factor 3C polypeptide 6-like</fullName>
    </submittedName>
</protein>
<keyword evidence="2" id="KW-1185">Reference proteome</keyword>
<proteinExistence type="predicted"/>
<evidence type="ECO:0000259" key="1">
    <source>
        <dbReference type="Pfam" id="PF10419"/>
    </source>
</evidence>
<evidence type="ECO:0000313" key="2">
    <source>
        <dbReference type="Proteomes" id="UP001652625"/>
    </source>
</evidence>
<dbReference type="Gene3D" id="2.60.40.4370">
    <property type="match status" value="1"/>
</dbReference>
<dbReference type="InterPro" id="IPR019481">
    <property type="entry name" value="TFIIIC_triple_barrel"/>
</dbReference>
<dbReference type="RefSeq" id="XP_065666708.1">
    <property type="nucleotide sequence ID" value="XM_065810636.1"/>
</dbReference>
<dbReference type="PANTHER" id="PTHR21860:SF2">
    <property type="entry name" value="GENERAL TRANSCRIPTION FACTOR 3C POLYPEPTIDE 6"/>
    <property type="match status" value="1"/>
</dbReference>